<dbReference type="RefSeq" id="WP_028051604.1">
    <property type="nucleotide sequence ID" value="NZ_ATYG01000003.1"/>
</dbReference>
<proteinExistence type="predicted"/>
<evidence type="ECO:0000313" key="2">
    <source>
        <dbReference type="EMBL" id="NYE57808.1"/>
    </source>
</evidence>
<accession>A0ABX2RCL8</accession>
<name>A0ABX2RCL8_9THEO</name>
<feature type="transmembrane region" description="Helical" evidence="1">
    <location>
        <begin position="138"/>
        <end position="155"/>
    </location>
</feature>
<keyword evidence="1" id="KW-0812">Transmembrane</keyword>
<keyword evidence="1" id="KW-0472">Membrane</keyword>
<dbReference type="Proteomes" id="UP000604066">
    <property type="component" value="Unassembled WGS sequence"/>
</dbReference>
<feature type="transmembrane region" description="Helical" evidence="1">
    <location>
        <begin position="78"/>
        <end position="102"/>
    </location>
</feature>
<comment type="caution">
    <text evidence="2">The sequence shown here is derived from an EMBL/GenBank/DDBJ whole genome shotgun (WGS) entry which is preliminary data.</text>
</comment>
<gene>
    <name evidence="2" type="ORF">HDG70_001523</name>
</gene>
<keyword evidence="3" id="KW-1185">Reference proteome</keyword>
<evidence type="ECO:0000256" key="1">
    <source>
        <dbReference type="SAM" id="Phobius"/>
    </source>
</evidence>
<reference evidence="2 3" key="1">
    <citation type="submission" date="2020-07" db="EMBL/GenBank/DDBJ databases">
        <title>Genomic Encyclopedia of Type Strains, Phase III (KMG-III): the genomes of soil and plant-associated and newly described type strains.</title>
        <authorList>
            <person name="Whitman W."/>
        </authorList>
    </citation>
    <scope>NUCLEOTIDE SEQUENCE [LARGE SCALE GENOMIC DNA]</scope>
    <source>
        <strain evidence="2 3">DSM 11255</strain>
    </source>
</reference>
<keyword evidence="1" id="KW-1133">Transmembrane helix</keyword>
<sequence>MEINNHSFQNSWQKILFPYFSYAFYFLGMGLISGSIVHMPLNPARYSLIMSIGIVLFVIASYLYEVKLNRRELSGTETVKFLLFSLFLSVGIGMMSGGIQHFDEEPAYASYLIPAGLVISLISFTVKHGIKPKLKEKLIAGVVILTLAFASWTYLQDLAKNPEVITHGHQETEQHMD</sequence>
<dbReference type="EMBL" id="JACCBS010000002">
    <property type="protein sequence ID" value="NYE57808.1"/>
    <property type="molecule type" value="Genomic_DNA"/>
</dbReference>
<organism evidence="2 3">
    <name type="scientific">Carboxydothermus ferrireducens DSM 11255</name>
    <dbReference type="NCBI Taxonomy" id="1119529"/>
    <lineage>
        <taxon>Bacteria</taxon>
        <taxon>Bacillati</taxon>
        <taxon>Bacillota</taxon>
        <taxon>Clostridia</taxon>
        <taxon>Thermoanaerobacterales</taxon>
        <taxon>Thermoanaerobacteraceae</taxon>
        <taxon>Carboxydothermus</taxon>
    </lineage>
</organism>
<feature type="transmembrane region" description="Helical" evidence="1">
    <location>
        <begin position="20"/>
        <end position="40"/>
    </location>
</feature>
<feature type="transmembrane region" description="Helical" evidence="1">
    <location>
        <begin position="108"/>
        <end position="126"/>
    </location>
</feature>
<protein>
    <submittedName>
        <fullName evidence="2">Uncharacterized protein</fullName>
    </submittedName>
</protein>
<feature type="transmembrane region" description="Helical" evidence="1">
    <location>
        <begin position="46"/>
        <end position="66"/>
    </location>
</feature>
<evidence type="ECO:0000313" key="3">
    <source>
        <dbReference type="Proteomes" id="UP000604066"/>
    </source>
</evidence>